<keyword evidence="2" id="KW-1185">Reference proteome</keyword>
<evidence type="ECO:0000313" key="1">
    <source>
        <dbReference type="EMBL" id="ELR09951.1"/>
    </source>
</evidence>
<dbReference type="HOGENOM" id="CLU_2729266_0_0_1"/>
<dbReference type="VEuPathDB" id="FungiDB:GMDG_08715"/>
<gene>
    <name evidence="1" type="ORF">GMDG_08715</name>
</gene>
<accession>L8GCZ4</accession>
<proteinExistence type="predicted"/>
<organism evidence="1 2">
    <name type="scientific">Pseudogymnoascus destructans (strain ATCC MYA-4855 / 20631-21)</name>
    <name type="common">Bat white-nose syndrome fungus</name>
    <name type="synonym">Geomyces destructans</name>
    <dbReference type="NCBI Taxonomy" id="658429"/>
    <lineage>
        <taxon>Eukaryota</taxon>
        <taxon>Fungi</taxon>
        <taxon>Dikarya</taxon>
        <taxon>Ascomycota</taxon>
        <taxon>Pezizomycotina</taxon>
        <taxon>Leotiomycetes</taxon>
        <taxon>Thelebolales</taxon>
        <taxon>Thelebolaceae</taxon>
        <taxon>Pseudogymnoascus</taxon>
    </lineage>
</organism>
<dbReference type="Proteomes" id="UP000011064">
    <property type="component" value="Unassembled WGS sequence"/>
</dbReference>
<dbReference type="AlphaFoldDB" id="L8GCZ4"/>
<sequence length="72" mass="8264">IASEVQSLRCTTRLSNDLQKAIHRHLPDVALAEEYESSDSEDDADREHPMFQHAPYAVQCCQLLLLQRPYPL</sequence>
<name>L8GCZ4_PSED2</name>
<feature type="non-terminal residue" evidence="1">
    <location>
        <position position="1"/>
    </location>
</feature>
<dbReference type="EMBL" id="GL573967">
    <property type="protein sequence ID" value="ELR09951.1"/>
    <property type="molecule type" value="Genomic_DNA"/>
</dbReference>
<protein>
    <submittedName>
        <fullName evidence="1">Uncharacterized protein</fullName>
    </submittedName>
</protein>
<dbReference type="InParanoid" id="L8GCZ4"/>
<evidence type="ECO:0000313" key="2">
    <source>
        <dbReference type="Proteomes" id="UP000011064"/>
    </source>
</evidence>
<reference evidence="2" key="1">
    <citation type="submission" date="2010-09" db="EMBL/GenBank/DDBJ databases">
        <title>The genome sequence of Geomyces destructans 20631-21.</title>
        <authorList>
            <consortium name="The Broad Institute Genome Sequencing Platform"/>
            <person name="Cuomo C.A."/>
            <person name="Blehert D.S."/>
            <person name="Lorch J.M."/>
            <person name="Young S.K."/>
            <person name="Zeng Q."/>
            <person name="Gargeya S."/>
            <person name="Fitzgerald M."/>
            <person name="Haas B."/>
            <person name="Abouelleil A."/>
            <person name="Alvarado L."/>
            <person name="Arachchi H.M."/>
            <person name="Berlin A."/>
            <person name="Brown A."/>
            <person name="Chapman S.B."/>
            <person name="Chen Z."/>
            <person name="Dunbar C."/>
            <person name="Freedman E."/>
            <person name="Gearin G."/>
            <person name="Gellesch M."/>
            <person name="Goldberg J."/>
            <person name="Griggs A."/>
            <person name="Gujja S."/>
            <person name="Heiman D."/>
            <person name="Howarth C."/>
            <person name="Larson L."/>
            <person name="Lui A."/>
            <person name="MacDonald P.J.P."/>
            <person name="Montmayeur A."/>
            <person name="Murphy C."/>
            <person name="Neiman D."/>
            <person name="Pearson M."/>
            <person name="Priest M."/>
            <person name="Roberts A."/>
            <person name="Saif S."/>
            <person name="Shea T."/>
            <person name="Shenoy N."/>
            <person name="Sisk P."/>
            <person name="Stolte C."/>
            <person name="Sykes S."/>
            <person name="Wortman J."/>
            <person name="Nusbaum C."/>
            <person name="Birren B."/>
        </authorList>
    </citation>
    <scope>NUCLEOTIDE SEQUENCE [LARGE SCALE GENOMIC DNA]</scope>
    <source>
        <strain evidence="2">ATCC MYA-4855 / 20631-21</strain>
    </source>
</reference>